<keyword evidence="5" id="KW-1185">Reference proteome</keyword>
<dbReference type="InterPro" id="IPR058031">
    <property type="entry name" value="AAA_lid_NorR"/>
</dbReference>
<dbReference type="STRING" id="1045558.SAMN05216175_101157"/>
<dbReference type="Gene3D" id="3.40.50.300">
    <property type="entry name" value="P-loop containing nucleotide triphosphate hydrolases"/>
    <property type="match status" value="1"/>
</dbReference>
<dbReference type="SUPFAM" id="SSF52540">
    <property type="entry name" value="P-loop containing nucleoside triphosphate hydrolases"/>
    <property type="match status" value="1"/>
</dbReference>
<evidence type="ECO:0000256" key="1">
    <source>
        <dbReference type="ARBA" id="ARBA00022741"/>
    </source>
</evidence>
<dbReference type="InterPro" id="IPR009057">
    <property type="entry name" value="Homeodomain-like_sf"/>
</dbReference>
<dbReference type="EMBL" id="FOOU01000001">
    <property type="protein sequence ID" value="SFF80950.1"/>
    <property type="molecule type" value="Genomic_DNA"/>
</dbReference>
<dbReference type="Proteomes" id="UP000198623">
    <property type="component" value="Unassembled WGS sequence"/>
</dbReference>
<dbReference type="PROSITE" id="PS00676">
    <property type="entry name" value="SIGMA54_INTERACT_2"/>
    <property type="match status" value="1"/>
</dbReference>
<organism evidence="4 5">
    <name type="scientific">Neptunomonas qingdaonensis</name>
    <dbReference type="NCBI Taxonomy" id="1045558"/>
    <lineage>
        <taxon>Bacteria</taxon>
        <taxon>Pseudomonadati</taxon>
        <taxon>Pseudomonadota</taxon>
        <taxon>Gammaproteobacteria</taxon>
        <taxon>Oceanospirillales</taxon>
        <taxon>Oceanospirillaceae</taxon>
        <taxon>Neptunomonas</taxon>
    </lineage>
</organism>
<evidence type="ECO:0000256" key="2">
    <source>
        <dbReference type="ARBA" id="ARBA00022840"/>
    </source>
</evidence>
<sequence>MTNASWLETMRNVLDSYADPAVLVDTDYNVVVTNSSYDFRFGGLKENSPAKCYFISHGYQRPCDLEGETCPMQEARETRKRASVLHIHNTPQGKEHVGIDTIPIVDEEQRTYFIEVIKPILEVSAEPIANKMIGRSPAFNRLVDLIHRVGKTNTNVLLIGASGTGKELAAQAIHSVSPRASKPFVTVECSGLTDTLFESELFGHMKGAFTGATYNRTGLVQSAQGGTLFLDEVGDVPLHLQVKLLRLIETKTFRPVGDSKPAAADFRLVCATHKDLPTMVERGEFREDLYHRISTFPISLPSLAERREDLPLLVQSILLRIAGNVPLSLTDDAQALLSRQSFKGNVRELKNILERAIVLRHDDLIGVDVILQSLNLLPAQDVMRAGQTVASHTVFQQLAQQKLSLDALEQRYLEALLQTYSDKIQVAEIAGCSLRTLYRKLELVNPEK</sequence>
<dbReference type="Gene3D" id="1.10.8.60">
    <property type="match status" value="1"/>
</dbReference>
<evidence type="ECO:0000313" key="5">
    <source>
        <dbReference type="Proteomes" id="UP000198623"/>
    </source>
</evidence>
<dbReference type="SUPFAM" id="SSF46689">
    <property type="entry name" value="Homeodomain-like"/>
    <property type="match status" value="1"/>
</dbReference>
<dbReference type="Pfam" id="PF00158">
    <property type="entry name" value="Sigma54_activat"/>
    <property type="match status" value="1"/>
</dbReference>
<dbReference type="Pfam" id="PF25601">
    <property type="entry name" value="AAA_lid_14"/>
    <property type="match status" value="1"/>
</dbReference>
<dbReference type="AlphaFoldDB" id="A0A1I2LR57"/>
<dbReference type="CDD" id="cd00009">
    <property type="entry name" value="AAA"/>
    <property type="match status" value="1"/>
</dbReference>
<keyword evidence="1" id="KW-0547">Nucleotide-binding</keyword>
<dbReference type="GO" id="GO:0006355">
    <property type="term" value="P:regulation of DNA-templated transcription"/>
    <property type="evidence" value="ECO:0007669"/>
    <property type="project" value="InterPro"/>
</dbReference>
<evidence type="ECO:0000313" key="4">
    <source>
        <dbReference type="EMBL" id="SFF80950.1"/>
    </source>
</evidence>
<dbReference type="GO" id="GO:0005524">
    <property type="term" value="F:ATP binding"/>
    <property type="evidence" value="ECO:0007669"/>
    <property type="project" value="UniProtKB-KW"/>
</dbReference>
<dbReference type="SMART" id="SM00382">
    <property type="entry name" value="AAA"/>
    <property type="match status" value="1"/>
</dbReference>
<dbReference type="InterPro" id="IPR025943">
    <property type="entry name" value="Sigma_54_int_dom_ATP-bd_2"/>
</dbReference>
<name>A0A1I2LR57_9GAMM</name>
<keyword evidence="2" id="KW-0067">ATP-binding</keyword>
<dbReference type="InterPro" id="IPR002078">
    <property type="entry name" value="Sigma_54_int"/>
</dbReference>
<accession>A0A1I2LR57</accession>
<proteinExistence type="predicted"/>
<evidence type="ECO:0000259" key="3">
    <source>
        <dbReference type="PROSITE" id="PS50045"/>
    </source>
</evidence>
<dbReference type="RefSeq" id="WP_090723140.1">
    <property type="nucleotide sequence ID" value="NZ_FOOU01000001.1"/>
</dbReference>
<dbReference type="InterPro" id="IPR003593">
    <property type="entry name" value="AAA+_ATPase"/>
</dbReference>
<dbReference type="PROSITE" id="PS50045">
    <property type="entry name" value="SIGMA54_INTERACT_4"/>
    <property type="match status" value="1"/>
</dbReference>
<dbReference type="PANTHER" id="PTHR32071">
    <property type="entry name" value="TRANSCRIPTIONAL REGULATORY PROTEIN"/>
    <property type="match status" value="1"/>
</dbReference>
<dbReference type="OrthoDB" id="9804019at2"/>
<reference evidence="5" key="1">
    <citation type="submission" date="2016-10" db="EMBL/GenBank/DDBJ databases">
        <authorList>
            <person name="Varghese N."/>
            <person name="Submissions S."/>
        </authorList>
    </citation>
    <scope>NUCLEOTIDE SEQUENCE [LARGE SCALE GENOMIC DNA]</scope>
    <source>
        <strain evidence="5">CGMCC 1.10971</strain>
    </source>
</reference>
<dbReference type="FunFam" id="3.40.50.300:FF:000006">
    <property type="entry name" value="DNA-binding transcriptional regulator NtrC"/>
    <property type="match status" value="1"/>
</dbReference>
<protein>
    <submittedName>
        <fullName evidence="4">Sigma-54 interaction domain-containing protein</fullName>
    </submittedName>
</protein>
<dbReference type="InterPro" id="IPR027417">
    <property type="entry name" value="P-loop_NTPase"/>
</dbReference>
<gene>
    <name evidence="4" type="ORF">SAMN05216175_101157</name>
</gene>
<feature type="domain" description="Sigma-54 factor interaction" evidence="3">
    <location>
        <begin position="132"/>
        <end position="358"/>
    </location>
</feature>